<evidence type="ECO:0000256" key="1">
    <source>
        <dbReference type="SAM" id="MobiDB-lite"/>
    </source>
</evidence>
<evidence type="ECO:0000313" key="3">
    <source>
        <dbReference type="EMBL" id="PSN61396.1"/>
    </source>
</evidence>
<dbReference type="AlphaFoldDB" id="A0A2T2N834"/>
<dbReference type="EMBL" id="KZ678144">
    <property type="protein sequence ID" value="PSN61396.1"/>
    <property type="molecule type" value="Genomic_DNA"/>
</dbReference>
<evidence type="ECO:0000313" key="4">
    <source>
        <dbReference type="Proteomes" id="UP000240883"/>
    </source>
</evidence>
<feature type="signal peptide" evidence="2">
    <location>
        <begin position="1"/>
        <end position="28"/>
    </location>
</feature>
<keyword evidence="2" id="KW-0732">Signal</keyword>
<organism evidence="3 4">
    <name type="scientific">Corynespora cassiicola Philippines</name>
    <dbReference type="NCBI Taxonomy" id="1448308"/>
    <lineage>
        <taxon>Eukaryota</taxon>
        <taxon>Fungi</taxon>
        <taxon>Dikarya</taxon>
        <taxon>Ascomycota</taxon>
        <taxon>Pezizomycotina</taxon>
        <taxon>Dothideomycetes</taxon>
        <taxon>Pleosporomycetidae</taxon>
        <taxon>Pleosporales</taxon>
        <taxon>Corynesporascaceae</taxon>
        <taxon>Corynespora</taxon>
    </lineage>
</organism>
<dbReference type="Proteomes" id="UP000240883">
    <property type="component" value="Unassembled WGS sequence"/>
</dbReference>
<name>A0A2T2N834_CORCC</name>
<evidence type="ECO:0008006" key="5">
    <source>
        <dbReference type="Google" id="ProtNLM"/>
    </source>
</evidence>
<gene>
    <name evidence="3" type="ORF">BS50DRAFT_149930</name>
</gene>
<proteinExistence type="predicted"/>
<keyword evidence="4" id="KW-1185">Reference proteome</keyword>
<feature type="region of interest" description="Disordered" evidence="1">
    <location>
        <begin position="62"/>
        <end position="88"/>
    </location>
</feature>
<evidence type="ECO:0000256" key="2">
    <source>
        <dbReference type="SAM" id="SignalP"/>
    </source>
</evidence>
<protein>
    <recommendedName>
        <fullName evidence="5">Secreted protein</fullName>
    </recommendedName>
</protein>
<feature type="chain" id="PRO_5015411498" description="Secreted protein" evidence="2">
    <location>
        <begin position="29"/>
        <end position="98"/>
    </location>
</feature>
<reference evidence="3 4" key="1">
    <citation type="journal article" date="2018" name="Front. Microbiol.">
        <title>Genome-Wide Analysis of Corynespora cassiicola Leaf Fall Disease Putative Effectors.</title>
        <authorList>
            <person name="Lopez D."/>
            <person name="Ribeiro S."/>
            <person name="Label P."/>
            <person name="Fumanal B."/>
            <person name="Venisse J.S."/>
            <person name="Kohler A."/>
            <person name="de Oliveira R.R."/>
            <person name="Labutti K."/>
            <person name="Lipzen A."/>
            <person name="Lail K."/>
            <person name="Bauer D."/>
            <person name="Ohm R.A."/>
            <person name="Barry K.W."/>
            <person name="Spatafora J."/>
            <person name="Grigoriev I.V."/>
            <person name="Martin F.M."/>
            <person name="Pujade-Renaud V."/>
        </authorList>
    </citation>
    <scope>NUCLEOTIDE SEQUENCE [LARGE SCALE GENOMIC DNA]</scope>
    <source>
        <strain evidence="3 4">Philippines</strain>
    </source>
</reference>
<accession>A0A2T2N834</accession>
<sequence>MPSRFSAQPSRLLTYLLLLHQLDPLLLLAYLPVCPCSRTTQNPAAVPPSSIEQASRRANPPLPFPLLGLDPKPKTPKPLARRAPTPPMQCTIDLHKYS</sequence>